<proteinExistence type="predicted"/>
<organism evidence="1 2">
    <name type="scientific">Ktedonobacter racemifer DSM 44963</name>
    <dbReference type="NCBI Taxonomy" id="485913"/>
    <lineage>
        <taxon>Bacteria</taxon>
        <taxon>Bacillati</taxon>
        <taxon>Chloroflexota</taxon>
        <taxon>Ktedonobacteria</taxon>
        <taxon>Ktedonobacterales</taxon>
        <taxon>Ktedonobacteraceae</taxon>
        <taxon>Ktedonobacter</taxon>
    </lineage>
</organism>
<protein>
    <submittedName>
        <fullName evidence="1">Uncharacterized protein</fullName>
    </submittedName>
</protein>
<evidence type="ECO:0000313" key="1">
    <source>
        <dbReference type="EMBL" id="EFH84974.1"/>
    </source>
</evidence>
<accession>D6TXX8</accession>
<keyword evidence="2" id="KW-1185">Reference proteome</keyword>
<dbReference type="EMBL" id="ADVG01000003">
    <property type="protein sequence ID" value="EFH84974.1"/>
    <property type="molecule type" value="Genomic_DNA"/>
</dbReference>
<evidence type="ECO:0000313" key="2">
    <source>
        <dbReference type="Proteomes" id="UP000004508"/>
    </source>
</evidence>
<gene>
    <name evidence="1" type="ORF">Krac_6103</name>
</gene>
<comment type="caution">
    <text evidence="1">The sequence shown here is derived from an EMBL/GenBank/DDBJ whole genome shotgun (WGS) entry which is preliminary data.</text>
</comment>
<dbReference type="InParanoid" id="D6TXX8"/>
<sequence>MVQETVDLCGTQTQIQEAHTRTHARARVEFNSLNNHQLPKKEIHEKSEDELREQDLTKKQVDGLVHTAEESGQSFAACVRGQIIDDSSSSLSSPAQEEVSLMTTNEGDETDGPFLSLRDQVAAMKRVYEPATHEMLEALALDYSQRFNQSNENVGVYLKRMREHPQWLHVAAVDALVRTWFPDPGRRAARLQGGWVIKKYREYVEELEEPPAEMVAWAEWILNGGLTYNHLEWMLEVAARSGSITPGEGKRPLPHEVITEAERLQAFWVAGGAQGLERSGYLFVDLDGDFYTPQDYERYRQVAVNEVLSTPYDPSDSQVMYEIQTYLAWAESQRLPAEEEQPLLTDLPRPLQQWVSALGKRIDTGHYSIGVRLAPRSRRRVIEIREKSTFGQVWHLANQQQILQWLQQYGSFSVEQELIHKSS</sequence>
<reference evidence="1 2" key="1">
    <citation type="journal article" date="2011" name="Stand. Genomic Sci.">
        <title>Non-contiguous finished genome sequence and contextual data of the filamentous soil bacterium Ktedonobacter racemifer type strain (SOSP1-21).</title>
        <authorList>
            <person name="Chang Y.J."/>
            <person name="Land M."/>
            <person name="Hauser L."/>
            <person name="Chertkov O."/>
            <person name="Del Rio T.G."/>
            <person name="Nolan M."/>
            <person name="Copeland A."/>
            <person name="Tice H."/>
            <person name="Cheng J.F."/>
            <person name="Lucas S."/>
            <person name="Han C."/>
            <person name="Goodwin L."/>
            <person name="Pitluck S."/>
            <person name="Ivanova N."/>
            <person name="Ovchinikova G."/>
            <person name="Pati A."/>
            <person name="Chen A."/>
            <person name="Palaniappan K."/>
            <person name="Mavromatis K."/>
            <person name="Liolios K."/>
            <person name="Brettin T."/>
            <person name="Fiebig A."/>
            <person name="Rohde M."/>
            <person name="Abt B."/>
            <person name="Goker M."/>
            <person name="Detter J.C."/>
            <person name="Woyke T."/>
            <person name="Bristow J."/>
            <person name="Eisen J.A."/>
            <person name="Markowitz V."/>
            <person name="Hugenholtz P."/>
            <person name="Kyrpides N.C."/>
            <person name="Klenk H.P."/>
            <person name="Lapidus A."/>
        </authorList>
    </citation>
    <scope>NUCLEOTIDE SEQUENCE [LARGE SCALE GENOMIC DNA]</scope>
    <source>
        <strain evidence="2">DSM 44963</strain>
    </source>
</reference>
<name>D6TXX8_KTERA</name>
<dbReference type="AlphaFoldDB" id="D6TXX8"/>
<dbReference type="Proteomes" id="UP000004508">
    <property type="component" value="Unassembled WGS sequence"/>
</dbReference>